<dbReference type="InterPro" id="IPR001810">
    <property type="entry name" value="F-box_dom"/>
</dbReference>
<dbReference type="EMBL" id="JAANER010000006">
    <property type="protein sequence ID" value="KAG9188895.1"/>
    <property type="molecule type" value="Genomic_DNA"/>
</dbReference>
<keyword evidence="4" id="KW-1185">Reference proteome</keyword>
<name>A0AAD4I4V2_9PLEO</name>
<proteinExistence type="predicted"/>
<dbReference type="Proteomes" id="UP001199106">
    <property type="component" value="Unassembled WGS sequence"/>
</dbReference>
<organism evidence="3 4">
    <name type="scientific">Alternaria panax</name>
    <dbReference type="NCBI Taxonomy" id="48097"/>
    <lineage>
        <taxon>Eukaryota</taxon>
        <taxon>Fungi</taxon>
        <taxon>Dikarya</taxon>
        <taxon>Ascomycota</taxon>
        <taxon>Pezizomycotina</taxon>
        <taxon>Dothideomycetes</taxon>
        <taxon>Pleosporomycetidae</taxon>
        <taxon>Pleosporales</taxon>
        <taxon>Pleosporineae</taxon>
        <taxon>Pleosporaceae</taxon>
        <taxon>Alternaria</taxon>
        <taxon>Alternaria sect. Panax</taxon>
    </lineage>
</organism>
<comment type="caution">
    <text evidence="3">The sequence shown here is derived from an EMBL/GenBank/DDBJ whole genome shotgun (WGS) entry which is preliminary data.</text>
</comment>
<reference evidence="3" key="1">
    <citation type="submission" date="2021-07" db="EMBL/GenBank/DDBJ databases">
        <title>Genome Resource of American Ginseng Black Spot Pathogen Alternaria panax.</title>
        <authorList>
            <person name="Qiu C."/>
            <person name="Wang W."/>
            <person name="Liu Z."/>
        </authorList>
    </citation>
    <scope>NUCLEOTIDE SEQUENCE</scope>
    <source>
        <strain evidence="3">BNCC115425</strain>
    </source>
</reference>
<feature type="domain" description="F-box" evidence="2">
    <location>
        <begin position="58"/>
        <end position="105"/>
    </location>
</feature>
<evidence type="ECO:0000259" key="2">
    <source>
        <dbReference type="PROSITE" id="PS50181"/>
    </source>
</evidence>
<evidence type="ECO:0000256" key="1">
    <source>
        <dbReference type="SAM" id="MobiDB-lite"/>
    </source>
</evidence>
<evidence type="ECO:0000313" key="3">
    <source>
        <dbReference type="EMBL" id="KAG9188895.1"/>
    </source>
</evidence>
<dbReference type="SUPFAM" id="SSF52058">
    <property type="entry name" value="L domain-like"/>
    <property type="match status" value="1"/>
</dbReference>
<dbReference type="PROSITE" id="PS50181">
    <property type="entry name" value="FBOX"/>
    <property type="match status" value="1"/>
</dbReference>
<protein>
    <recommendedName>
        <fullName evidence="2">F-box domain-containing protein</fullName>
    </recommendedName>
</protein>
<gene>
    <name evidence="3" type="ORF">G6011_07600</name>
</gene>
<sequence>MAPPIVSWLQKRKSSISNTSASNKRTRSVSISVKVSHGAIPEGLPDSPELPVVPKNPQACLGGIPEELLLHIMEHVHPNRIVLAKLCLTDRRCKRVAEEVLYRNICSRSLNYNKARSVAGNPVLASHLRHFDAAFGETIVWPTMYNGRKAVDAETARSEYNKVLANAHKIQTFALEENRRYRWTNESEELPRDLGWLELFNNAVAQSVDRHANRFAHLKKLTIITNLLSVEDISCVFRLPSLHSLFLQDVHQTTPFKNWSIPTSSSPIQEFALRNAMMDISAVVQMISSVKSLCNFMYDHSNKAWEPFGGEHSPMSIWPEHSWMLLGDALRTHRDTLEELYAFNYSDKALLDVVYPNGRDFGTLGSFQDFPKLQFCGIPIEAFLDITTCEEDLSVYLPPHLRRWYTHITPGTPKLLERCVPALASLRDVVCEGQDKTVRVVLLDGLPFQALELSRAFKVLEKAGINLEIRYDYAMITLDDLKQLEAPLEVDESDEESDGDQEDEADEAGGEDLSDAMEEEILDMLYSNSLASSAVEESMAADQLEDDMEFAIPAASHRVDPTSFA</sequence>
<dbReference type="AlphaFoldDB" id="A0AAD4I4V2"/>
<evidence type="ECO:0000313" key="4">
    <source>
        <dbReference type="Proteomes" id="UP001199106"/>
    </source>
</evidence>
<accession>A0AAD4I4V2</accession>
<feature type="region of interest" description="Disordered" evidence="1">
    <location>
        <begin position="488"/>
        <end position="517"/>
    </location>
</feature>